<dbReference type="AlphaFoldDB" id="A0A347WM20"/>
<dbReference type="InterPro" id="IPR036588">
    <property type="entry name" value="CobH/CbiC_sf"/>
</dbReference>
<dbReference type="RefSeq" id="WP_118991023.1">
    <property type="nucleotide sequence ID" value="NZ_CP023434.1"/>
</dbReference>
<keyword evidence="4" id="KW-0413">Isomerase</keyword>
<dbReference type="OrthoDB" id="9780708at2"/>
<accession>A0A347WM20</accession>
<evidence type="ECO:0000256" key="4">
    <source>
        <dbReference type="ARBA" id="ARBA00023235"/>
    </source>
</evidence>
<reference evidence="6 7" key="1">
    <citation type="submission" date="2017-09" db="EMBL/GenBank/DDBJ databases">
        <title>Complete genome sequence of Oxytococcus suis strain ZY16052.</title>
        <authorList>
            <person name="Li F."/>
        </authorList>
    </citation>
    <scope>NUCLEOTIDE SEQUENCE [LARGE SCALE GENOMIC DNA]</scope>
    <source>
        <strain evidence="6 7">ZY16052</strain>
    </source>
</reference>
<keyword evidence="7" id="KW-1185">Reference proteome</keyword>
<protein>
    <submittedName>
        <fullName evidence="6">Cobalt-precorrin-8 methylmutase</fullName>
    </submittedName>
</protein>
<comment type="similarity">
    <text evidence="2">Belongs to the CobH/CbiC family.</text>
</comment>
<comment type="pathway">
    <text evidence="1">Cofactor biosynthesis; adenosylcobalamin biosynthesis.</text>
</comment>
<organism evidence="6 7">
    <name type="scientific">Suicoccus acidiformans</name>
    <dbReference type="NCBI Taxonomy" id="2036206"/>
    <lineage>
        <taxon>Bacteria</taxon>
        <taxon>Bacillati</taxon>
        <taxon>Bacillota</taxon>
        <taxon>Bacilli</taxon>
        <taxon>Lactobacillales</taxon>
        <taxon>Aerococcaceae</taxon>
        <taxon>Suicoccus</taxon>
    </lineage>
</organism>
<dbReference type="Gene3D" id="3.40.50.10230">
    <property type="entry name" value="Cobalamin biosynthesis CobH/CbiC, precorrin-8X methylmutase"/>
    <property type="match status" value="1"/>
</dbReference>
<name>A0A347WM20_9LACT</name>
<evidence type="ECO:0000256" key="3">
    <source>
        <dbReference type="ARBA" id="ARBA00022573"/>
    </source>
</evidence>
<dbReference type="InterPro" id="IPR003722">
    <property type="entry name" value="Cbl_synth_CobH/CbiC"/>
</dbReference>
<dbReference type="PANTHER" id="PTHR43588:SF1">
    <property type="entry name" value="COBALT-PRECORRIN-8 METHYLMUTASE"/>
    <property type="match status" value="1"/>
</dbReference>
<dbReference type="GO" id="GO:0009236">
    <property type="term" value="P:cobalamin biosynthetic process"/>
    <property type="evidence" value="ECO:0007669"/>
    <property type="project" value="UniProtKB-UniPathway"/>
</dbReference>
<feature type="domain" description="Cobalamin biosynthesis precorrin-8X methylmutase CobH/CbiC" evidence="5">
    <location>
        <begin position="10"/>
        <end position="208"/>
    </location>
</feature>
<evidence type="ECO:0000313" key="7">
    <source>
        <dbReference type="Proteomes" id="UP000263232"/>
    </source>
</evidence>
<dbReference type="EMBL" id="CP023434">
    <property type="protein sequence ID" value="AXY26127.1"/>
    <property type="molecule type" value="Genomic_DNA"/>
</dbReference>
<dbReference type="UniPathway" id="UPA00148"/>
<evidence type="ECO:0000256" key="1">
    <source>
        <dbReference type="ARBA" id="ARBA00004953"/>
    </source>
</evidence>
<gene>
    <name evidence="6" type="ORF">CL176_09005</name>
</gene>
<proteinExistence type="inferred from homology"/>
<dbReference type="Pfam" id="PF02570">
    <property type="entry name" value="CbiC"/>
    <property type="match status" value="1"/>
</dbReference>
<evidence type="ECO:0000256" key="2">
    <source>
        <dbReference type="ARBA" id="ARBA00009774"/>
    </source>
</evidence>
<dbReference type="SUPFAM" id="SSF63965">
    <property type="entry name" value="Precorrin-8X methylmutase CbiC/CobH"/>
    <property type="match status" value="1"/>
</dbReference>
<sequence length="220" mass="24442">MTYIRKPQNITERSFEIISKEIERDFPEHQFRSKLEEDIVKRCIHTSADYDYMENLQITGEADIKIQELIQNGGTIITDTNMGLSGINKKILDKYGCRYECFVNNPETFELAEQKNMTRSMAAIEIAAQISGPKTFVIGNAPTAIYRIMEMLDEGSLQDVVALVGVPVGFVGAAESKQDLHESNIPSICGLGRKGGSNIAAAIINAIQYNLQDVIGVYTK</sequence>
<evidence type="ECO:0000313" key="6">
    <source>
        <dbReference type="EMBL" id="AXY26127.1"/>
    </source>
</evidence>
<evidence type="ECO:0000259" key="5">
    <source>
        <dbReference type="Pfam" id="PF02570"/>
    </source>
</evidence>
<dbReference type="Proteomes" id="UP000263232">
    <property type="component" value="Chromosome"/>
</dbReference>
<dbReference type="PANTHER" id="PTHR43588">
    <property type="entry name" value="COBALT-PRECORRIN-8 METHYLMUTASE"/>
    <property type="match status" value="1"/>
</dbReference>
<keyword evidence="3" id="KW-0169">Cobalamin biosynthesis</keyword>
<dbReference type="NCBIfam" id="NF006137">
    <property type="entry name" value="PRK08286.1"/>
    <property type="match status" value="1"/>
</dbReference>
<dbReference type="GO" id="GO:0016993">
    <property type="term" value="F:precorrin-8X methylmutase activity"/>
    <property type="evidence" value="ECO:0007669"/>
    <property type="project" value="InterPro"/>
</dbReference>
<dbReference type="KEGG" id="abae:CL176_09005"/>